<reference evidence="2 3" key="1">
    <citation type="submission" date="2020-08" db="EMBL/GenBank/DDBJ databases">
        <title>Functional genomics of gut bacteria from endangered species of beetles.</title>
        <authorList>
            <person name="Carlos-Shanley C."/>
        </authorList>
    </citation>
    <scope>NUCLEOTIDE SEQUENCE [LARGE SCALE GENOMIC DNA]</scope>
    <source>
        <strain evidence="2 3">S00123</strain>
    </source>
</reference>
<proteinExistence type="predicted"/>
<dbReference type="RefSeq" id="WP_184273405.1">
    <property type="nucleotide sequence ID" value="NZ_JACHKY010000007.1"/>
</dbReference>
<keyword evidence="3" id="KW-1185">Reference proteome</keyword>
<gene>
    <name evidence="2" type="ORF">HNP32_003435</name>
</gene>
<organism evidence="2 3">
    <name type="scientific">Brevundimonas bullata</name>
    <dbReference type="NCBI Taxonomy" id="13160"/>
    <lineage>
        <taxon>Bacteria</taxon>
        <taxon>Pseudomonadati</taxon>
        <taxon>Pseudomonadota</taxon>
        <taxon>Alphaproteobacteria</taxon>
        <taxon>Caulobacterales</taxon>
        <taxon>Caulobacteraceae</taxon>
        <taxon>Brevundimonas</taxon>
    </lineage>
</organism>
<name>A0A7W7ISF7_9CAUL</name>
<dbReference type="AlphaFoldDB" id="A0A7W7ISF7"/>
<feature type="region of interest" description="Disordered" evidence="1">
    <location>
        <begin position="1"/>
        <end position="28"/>
    </location>
</feature>
<evidence type="ECO:0000256" key="1">
    <source>
        <dbReference type="SAM" id="MobiDB-lite"/>
    </source>
</evidence>
<evidence type="ECO:0000313" key="2">
    <source>
        <dbReference type="EMBL" id="MBB4799675.1"/>
    </source>
</evidence>
<dbReference type="Proteomes" id="UP000539957">
    <property type="component" value="Unassembled WGS sequence"/>
</dbReference>
<comment type="caution">
    <text evidence="2">The sequence shown here is derived from an EMBL/GenBank/DDBJ whole genome shotgun (WGS) entry which is preliminary data.</text>
</comment>
<protein>
    <submittedName>
        <fullName evidence="2">Uncharacterized protein</fullName>
    </submittedName>
</protein>
<dbReference type="EMBL" id="JACHKY010000007">
    <property type="protein sequence ID" value="MBB4799675.1"/>
    <property type="molecule type" value="Genomic_DNA"/>
</dbReference>
<feature type="compositionally biased region" description="Basic and acidic residues" evidence="1">
    <location>
        <begin position="7"/>
        <end position="28"/>
    </location>
</feature>
<accession>A0A7W7ISF7</accession>
<evidence type="ECO:0000313" key="3">
    <source>
        <dbReference type="Proteomes" id="UP000539957"/>
    </source>
</evidence>
<sequence length="194" mass="22370">MAKRKKPTDPQDAARHRREREENRQEVERLSVQEGVALNLEPRTKRLLSARRLDCFALLLKDDAHAEARSAVNWLEELIRDASGENTQERRPDFIRASCEGAPGQNVTQRMIEASRTLEVVEASLRPWEARLLFELLRPDEALITRWRDVVKRVTTATTPQRQGERVIVACESLMWVRQNAVALVKQRQEARAA</sequence>